<evidence type="ECO:0000313" key="1">
    <source>
        <dbReference type="EMBL" id="RST70019.1"/>
    </source>
</evidence>
<dbReference type="EMBL" id="RXFM01000018">
    <property type="protein sequence ID" value="RST70019.1"/>
    <property type="molecule type" value="Genomic_DNA"/>
</dbReference>
<keyword evidence="2" id="KW-1185">Reference proteome</keyword>
<sequence length="475" mass="55564">MPKVEEIYAQLEQESIKLDQSIEIIPISLGEDYYKYINEYIEELEKSKAGKDADTRAQWSIYEYVQTRREEDGIPEPENLNLLIDYITEHRKIKNGEPGDQKAAGSLNEYLQQRFTEENPKYKSKVIVAEISGDYGIVEQYIDSYDSDRNFVYEYYEQDPLKLSEVDLSGCVFSNVRFYKSLNGAIFRDCIFDENVIFDSCDLSHVDFRGSKLNCDFRNYLLADGELPDGDDERLLDSLKLDYANAERMQMQKLFRIEADDKSLLPANKRTEYDYEPEERFRRENDARRRYESECEDEINRFKKEKLSIQSYKDWALSFVSETDKQRQLNQEIAEGVEEIKAKYKKRLENELFTIANEYIIELKTAYYDPTYLPKNPERANSVKVRLEATQQDLEDYIGYINSLPEKAAKKSFNDFLSEKTTNQAILSQAQDLNPGKDIIPVADFFYKESKYQRISGLDLSNLDLSGVNFACVVF</sequence>
<evidence type="ECO:0008006" key="3">
    <source>
        <dbReference type="Google" id="ProtNLM"/>
    </source>
</evidence>
<dbReference type="Gene3D" id="2.160.20.80">
    <property type="entry name" value="E3 ubiquitin-protein ligase SopA"/>
    <property type="match status" value="1"/>
</dbReference>
<dbReference type="SUPFAM" id="SSF141571">
    <property type="entry name" value="Pentapeptide repeat-like"/>
    <property type="match status" value="1"/>
</dbReference>
<comment type="caution">
    <text evidence="1">The sequence shown here is derived from an EMBL/GenBank/DDBJ whole genome shotgun (WGS) entry which is preliminary data.</text>
</comment>
<protein>
    <recommendedName>
        <fullName evidence="3">Pentapeptide repeat-containing protein</fullName>
    </recommendedName>
</protein>
<dbReference type="Proteomes" id="UP000279470">
    <property type="component" value="Unassembled WGS sequence"/>
</dbReference>
<name>A0A429XSG1_9RICK</name>
<dbReference type="AlphaFoldDB" id="A0A429XSG1"/>
<evidence type="ECO:0000313" key="2">
    <source>
        <dbReference type="Proteomes" id="UP000279470"/>
    </source>
</evidence>
<organism evidence="1 2">
    <name type="scientific">Candidatus Aquarickettsia rohweri</name>
    <dbReference type="NCBI Taxonomy" id="2602574"/>
    <lineage>
        <taxon>Bacteria</taxon>
        <taxon>Pseudomonadati</taxon>
        <taxon>Pseudomonadota</taxon>
        <taxon>Alphaproteobacteria</taxon>
        <taxon>Rickettsiales</taxon>
        <taxon>Candidatus Midichloriaceae</taxon>
        <taxon>Candidatus Aquarickettsia</taxon>
    </lineage>
</organism>
<reference evidence="2" key="1">
    <citation type="submission" date="2018-11" db="EMBL/GenBank/DDBJ databases">
        <title>Phylogenetic, genomic, and biogeographic characterization of a novel and ubiquitous marine invertebrate-associated Rickettsiales parasite, Candidatus Marinoinvertebrata rohwerii, gen. nov., sp. nov.</title>
        <authorList>
            <person name="Klinges J.G."/>
            <person name="Rosales S.M."/>
            <person name="Mcminds R."/>
            <person name="Shaver E.C."/>
            <person name="Shantz A."/>
            <person name="Peters E.C."/>
            <person name="Burkepile D.E."/>
            <person name="Silliman B.R."/>
            <person name="Vega Thurber R.L."/>
        </authorList>
    </citation>
    <scope>NUCLEOTIDE SEQUENCE [LARGE SCALE GENOMIC DNA]</scope>
    <source>
        <strain evidence="2">a_cerv_44</strain>
    </source>
</reference>
<accession>A0A429XSG1</accession>
<proteinExistence type="predicted"/>
<dbReference type="RefSeq" id="WP_126044486.1">
    <property type="nucleotide sequence ID" value="NZ_RXFM01000018.1"/>
</dbReference>
<gene>
    <name evidence="1" type="ORF">EIC27_02020</name>
</gene>
<dbReference type="OrthoDB" id="67652at2"/>